<feature type="repeat" description="PPR" evidence="3">
    <location>
        <begin position="569"/>
        <end position="603"/>
    </location>
</feature>
<name>A0AAD8KRF7_TARER</name>
<feature type="repeat" description="PPR" evidence="3">
    <location>
        <begin position="527"/>
        <end position="561"/>
    </location>
</feature>
<reference evidence="5" key="1">
    <citation type="journal article" date="2023" name="bioRxiv">
        <title>Improved chromosome-level genome assembly for marigold (Tagetes erecta).</title>
        <authorList>
            <person name="Jiang F."/>
            <person name="Yuan L."/>
            <person name="Wang S."/>
            <person name="Wang H."/>
            <person name="Xu D."/>
            <person name="Wang A."/>
            <person name="Fan W."/>
        </authorList>
    </citation>
    <scope>NUCLEOTIDE SEQUENCE</scope>
    <source>
        <strain evidence="5">WSJ</strain>
        <tissue evidence="5">Leaf</tissue>
    </source>
</reference>
<feature type="repeat" description="PPR" evidence="3">
    <location>
        <begin position="281"/>
        <end position="315"/>
    </location>
</feature>
<dbReference type="GO" id="GO:0003729">
    <property type="term" value="F:mRNA binding"/>
    <property type="evidence" value="ECO:0007669"/>
    <property type="project" value="TreeGrafter"/>
</dbReference>
<feature type="repeat" description="PPR" evidence="3">
    <location>
        <begin position="316"/>
        <end position="350"/>
    </location>
</feature>
<sequence>MELFLQTINPVASSSTSRNLKFQDYVMFHRSSCITFPTKPKESLIAYGLPETAASIAVAATVVGAAATLLARRTKSEETAQVVPTRPCDACGGSGICPECKGEGFVLKRLSDGGAERARLNAKNAATRYTAGLPKKWSYCTKCLSARSCKTCDGRGKDGVVPGMHRHDNYLVMSFCFGATPGGAVHSRKLNWVCSMMMRSKSIIKWPKQVTTSLVEQLIKAERDVEKAVIVFDSASAEYASGFRHDHTTYGLIISKLLSANQFRRAEDFIDRMRKDECRVGEDILLSVCRAYGRVHKPHDVLRIFEKMKEYGCEPTLRSYVTVFSILVDENQLKVAIKFYKYMRQLGFPPNVPALNVLIKALCKDSSTMASAIRIFREMPNHGCTPDMYTYGTLINGLCRVGKVNEAKELLKEMEIKGCSPSVVTYTSLIHGLCQLNNLDEAMALLEEMETKSIDPNVYTYSSVINGLCKHTRSLEAIRLLEVMVSKRHTPNMVTYSTLLHGLCKEKKIRDALIIFDRMKLQGLKPDAGLYWKIIEIFCESKKFQEAANFLDEMVFEGISINRVTWSLHVKIHNTVVRGLCSANDANRAFQLYRRMRSKGICVDGETFESLVGVFCGKHDVYKASVVLDEMVIDGCVPGEDIWNDLVCRVWGNKKVLEAADLMSELVSRNQH</sequence>
<feature type="repeat" description="PPR" evidence="3">
    <location>
        <begin position="246"/>
        <end position="280"/>
    </location>
</feature>
<feature type="domain" description="DUF7895" evidence="4">
    <location>
        <begin position="86"/>
        <end position="157"/>
    </location>
</feature>
<dbReference type="InterPro" id="IPR002885">
    <property type="entry name" value="PPR_rpt"/>
</dbReference>
<dbReference type="InterPro" id="IPR057217">
    <property type="entry name" value="DUF7895"/>
</dbReference>
<protein>
    <recommendedName>
        <fullName evidence="4">DUF7895 domain-containing protein</fullName>
    </recommendedName>
</protein>
<accession>A0AAD8KRF7</accession>
<dbReference type="NCBIfam" id="TIGR00756">
    <property type="entry name" value="PPR"/>
    <property type="match status" value="7"/>
</dbReference>
<feature type="repeat" description="PPR" evidence="3">
    <location>
        <begin position="492"/>
        <end position="526"/>
    </location>
</feature>
<dbReference type="Pfam" id="PF25433">
    <property type="entry name" value="DUF7895"/>
    <property type="match status" value="1"/>
</dbReference>
<comment type="similarity">
    <text evidence="1">Belongs to the PPR family. P subfamily.</text>
</comment>
<keyword evidence="6" id="KW-1185">Reference proteome</keyword>
<organism evidence="5 6">
    <name type="scientific">Tagetes erecta</name>
    <name type="common">African marigold</name>
    <dbReference type="NCBI Taxonomy" id="13708"/>
    <lineage>
        <taxon>Eukaryota</taxon>
        <taxon>Viridiplantae</taxon>
        <taxon>Streptophyta</taxon>
        <taxon>Embryophyta</taxon>
        <taxon>Tracheophyta</taxon>
        <taxon>Spermatophyta</taxon>
        <taxon>Magnoliopsida</taxon>
        <taxon>eudicotyledons</taxon>
        <taxon>Gunneridae</taxon>
        <taxon>Pentapetalae</taxon>
        <taxon>asterids</taxon>
        <taxon>campanulids</taxon>
        <taxon>Asterales</taxon>
        <taxon>Asteraceae</taxon>
        <taxon>Asteroideae</taxon>
        <taxon>Heliantheae alliance</taxon>
        <taxon>Tageteae</taxon>
        <taxon>Tagetes</taxon>
    </lineage>
</organism>
<dbReference type="Proteomes" id="UP001229421">
    <property type="component" value="Unassembled WGS sequence"/>
</dbReference>
<keyword evidence="2" id="KW-0677">Repeat</keyword>
<feature type="repeat" description="PPR" evidence="3">
    <location>
        <begin position="422"/>
        <end position="456"/>
    </location>
</feature>
<evidence type="ECO:0000256" key="2">
    <source>
        <dbReference type="ARBA" id="ARBA00022737"/>
    </source>
</evidence>
<evidence type="ECO:0000256" key="3">
    <source>
        <dbReference type="PROSITE-ProRule" id="PRU00708"/>
    </source>
</evidence>
<dbReference type="Gene3D" id="1.25.40.10">
    <property type="entry name" value="Tetratricopeptide repeat domain"/>
    <property type="match status" value="4"/>
</dbReference>
<evidence type="ECO:0000256" key="1">
    <source>
        <dbReference type="ARBA" id="ARBA00007626"/>
    </source>
</evidence>
<dbReference type="EMBL" id="JAUHHV010000004">
    <property type="protein sequence ID" value="KAK1426278.1"/>
    <property type="molecule type" value="Genomic_DNA"/>
</dbReference>
<evidence type="ECO:0000313" key="5">
    <source>
        <dbReference type="EMBL" id="KAK1426278.1"/>
    </source>
</evidence>
<feature type="repeat" description="PPR" evidence="3">
    <location>
        <begin position="457"/>
        <end position="491"/>
    </location>
</feature>
<feature type="repeat" description="PPR" evidence="3">
    <location>
        <begin position="387"/>
        <end position="421"/>
    </location>
</feature>
<dbReference type="Pfam" id="PF01535">
    <property type="entry name" value="PPR"/>
    <property type="match status" value="4"/>
</dbReference>
<dbReference type="PROSITE" id="PS51375">
    <property type="entry name" value="PPR"/>
    <property type="match status" value="11"/>
</dbReference>
<dbReference type="PANTHER" id="PTHR47938">
    <property type="entry name" value="RESPIRATORY COMPLEX I CHAPERONE (CIA84), PUTATIVE (AFU_ORTHOLOGUE AFUA_2G06020)-RELATED"/>
    <property type="match status" value="1"/>
</dbReference>
<gene>
    <name evidence="5" type="ORF">QVD17_14948</name>
</gene>
<evidence type="ECO:0000313" key="6">
    <source>
        <dbReference type="Proteomes" id="UP001229421"/>
    </source>
</evidence>
<proteinExistence type="inferred from homology"/>
<feature type="repeat" description="PPR" evidence="3">
    <location>
        <begin position="604"/>
        <end position="638"/>
    </location>
</feature>
<comment type="caution">
    <text evidence="5">The sequence shown here is derived from an EMBL/GenBank/DDBJ whole genome shotgun (WGS) entry which is preliminary data.</text>
</comment>
<dbReference type="FunFam" id="1.25.40.10:FF:000558">
    <property type="entry name" value="Pentatricopeptide repeat-containing protein At5g39710"/>
    <property type="match status" value="1"/>
</dbReference>
<feature type="repeat" description="PPR" evidence="3">
    <location>
        <begin position="351"/>
        <end position="386"/>
    </location>
</feature>
<dbReference type="AlphaFoldDB" id="A0AAD8KRF7"/>
<dbReference type="InterPro" id="IPR011990">
    <property type="entry name" value="TPR-like_helical_dom_sf"/>
</dbReference>
<dbReference type="Pfam" id="PF13041">
    <property type="entry name" value="PPR_2"/>
    <property type="match status" value="3"/>
</dbReference>
<dbReference type="PANTHER" id="PTHR47938:SF35">
    <property type="entry name" value="PENTATRICOPEPTIDE REPEAT-CONTAINING PROTEIN 4, MITOCHONDRIAL-RELATED"/>
    <property type="match status" value="1"/>
</dbReference>
<evidence type="ECO:0000259" key="4">
    <source>
        <dbReference type="Pfam" id="PF25433"/>
    </source>
</evidence>
<dbReference type="Pfam" id="PF12854">
    <property type="entry name" value="PPR_1"/>
    <property type="match status" value="1"/>
</dbReference>